<feature type="compositionally biased region" description="Basic and acidic residues" evidence="2">
    <location>
        <begin position="28"/>
        <end position="40"/>
    </location>
</feature>
<dbReference type="Pfam" id="PF15346">
    <property type="entry name" value="ARGLU"/>
    <property type="match status" value="1"/>
</dbReference>
<dbReference type="InterPro" id="IPR033371">
    <property type="entry name" value="ARGLU1"/>
</dbReference>
<dbReference type="PANTHER" id="PTHR31711:SF1">
    <property type="entry name" value="ARGININE AND GLUTAMATE-RICH PROTEIN 1"/>
    <property type="match status" value="1"/>
</dbReference>
<feature type="region of interest" description="Disordered" evidence="2">
    <location>
        <begin position="368"/>
        <end position="398"/>
    </location>
</feature>
<evidence type="ECO:0000313" key="3">
    <source>
        <dbReference type="EMBL" id="GEU42301.1"/>
    </source>
</evidence>
<gene>
    <name evidence="3" type="ORF">Tci_014279</name>
</gene>
<protein>
    <submittedName>
        <fullName evidence="3">Uncharacterized protein</fullName>
    </submittedName>
</protein>
<dbReference type="GO" id="GO:0045296">
    <property type="term" value="F:cadherin binding"/>
    <property type="evidence" value="ECO:0007669"/>
    <property type="project" value="TreeGrafter"/>
</dbReference>
<feature type="compositionally biased region" description="Basic residues" evidence="2">
    <location>
        <begin position="45"/>
        <end position="83"/>
    </location>
</feature>
<feature type="region of interest" description="Disordered" evidence="2">
    <location>
        <begin position="1"/>
        <end position="123"/>
    </location>
</feature>
<sequence length="433" mass="51671">MARDRELSRLPSYKRQRYSRSPSPKYNNRRDRTRRDRDRSSYNYSRRRSRSLSPPHYRRRSRSPTSRRHRSRSLTSRRHKQQKSKSPSLSPKAKSPSIGSLVNKIMDEKLNKEQEDEKKRHQQEAELKLVEEEMAKRMEEAIRKKVKEILGSEEIKLEIERQLEDGRKKVAIDIIAQLEKEKEDAIIEARRKEEQAEREKEELERLIEQNKRRIKEAQRREAMEQQRREEERYRELEELQRQKEEALLRKKQQGEEERVKQQKLLGKNKSRPKLSFALGTMFLNVKQLEKQLDKEDFQEIGSMAVFKVLETQFQMFLMNRDYLNDEYVAMTCSYFIQYTGQAILEFCDILIQHLESVKKSINERVQLKRETESKEQDSSSRSGNDAHDDDTDIKPIYDEELTAEVQTTTEINVFAIGQQQTDQPEFNNEGGVI</sequence>
<feature type="compositionally biased region" description="Low complexity" evidence="2">
    <location>
        <begin position="84"/>
        <end position="97"/>
    </location>
</feature>
<evidence type="ECO:0000256" key="1">
    <source>
        <dbReference type="SAM" id="Coils"/>
    </source>
</evidence>
<proteinExistence type="predicted"/>
<feature type="coiled-coil region" evidence="1">
    <location>
        <begin position="168"/>
        <end position="256"/>
    </location>
</feature>
<feature type="compositionally biased region" description="Basic and acidic residues" evidence="2">
    <location>
        <begin position="368"/>
        <end position="378"/>
    </location>
</feature>
<dbReference type="GO" id="GO:0005654">
    <property type="term" value="C:nucleoplasm"/>
    <property type="evidence" value="ECO:0007669"/>
    <property type="project" value="TreeGrafter"/>
</dbReference>
<accession>A0A6L2JYW3</accession>
<comment type="caution">
    <text evidence="3">The sequence shown here is derived from an EMBL/GenBank/DDBJ whole genome shotgun (WGS) entry which is preliminary data.</text>
</comment>
<dbReference type="AlphaFoldDB" id="A0A6L2JYW3"/>
<dbReference type="PANTHER" id="PTHR31711">
    <property type="entry name" value="ARGININE AND GLUTAMATE-RICH PROTEIN 1"/>
    <property type="match status" value="1"/>
</dbReference>
<feature type="compositionally biased region" description="Basic and acidic residues" evidence="2">
    <location>
        <begin position="105"/>
        <end position="123"/>
    </location>
</feature>
<name>A0A6L2JYW3_TANCI</name>
<dbReference type="GO" id="GO:0005739">
    <property type="term" value="C:mitochondrion"/>
    <property type="evidence" value="ECO:0007669"/>
    <property type="project" value="TreeGrafter"/>
</dbReference>
<reference evidence="3" key="1">
    <citation type="journal article" date="2019" name="Sci. Rep.">
        <title>Draft genome of Tanacetum cinerariifolium, the natural source of mosquito coil.</title>
        <authorList>
            <person name="Yamashiro T."/>
            <person name="Shiraishi A."/>
            <person name="Satake H."/>
            <person name="Nakayama K."/>
        </authorList>
    </citation>
    <scope>NUCLEOTIDE SEQUENCE</scope>
</reference>
<evidence type="ECO:0000256" key="2">
    <source>
        <dbReference type="SAM" id="MobiDB-lite"/>
    </source>
</evidence>
<dbReference type="EMBL" id="BKCJ010001551">
    <property type="protein sequence ID" value="GEU42301.1"/>
    <property type="molecule type" value="Genomic_DNA"/>
</dbReference>
<organism evidence="3">
    <name type="scientific">Tanacetum cinerariifolium</name>
    <name type="common">Dalmatian daisy</name>
    <name type="synonym">Chrysanthemum cinerariifolium</name>
    <dbReference type="NCBI Taxonomy" id="118510"/>
    <lineage>
        <taxon>Eukaryota</taxon>
        <taxon>Viridiplantae</taxon>
        <taxon>Streptophyta</taxon>
        <taxon>Embryophyta</taxon>
        <taxon>Tracheophyta</taxon>
        <taxon>Spermatophyta</taxon>
        <taxon>Magnoliopsida</taxon>
        <taxon>eudicotyledons</taxon>
        <taxon>Gunneridae</taxon>
        <taxon>Pentapetalae</taxon>
        <taxon>asterids</taxon>
        <taxon>campanulids</taxon>
        <taxon>Asterales</taxon>
        <taxon>Asteraceae</taxon>
        <taxon>Asteroideae</taxon>
        <taxon>Anthemideae</taxon>
        <taxon>Anthemidinae</taxon>
        <taxon>Tanacetum</taxon>
    </lineage>
</organism>
<keyword evidence="1" id="KW-0175">Coiled coil</keyword>